<comment type="caution">
    <text evidence="3">The sequence shown here is derived from an EMBL/GenBank/DDBJ whole genome shotgun (WGS) entry which is preliminary data.</text>
</comment>
<dbReference type="InParanoid" id="A0A1Z5TJB1"/>
<evidence type="ECO:0000256" key="1">
    <source>
        <dbReference type="SAM" id="MobiDB-lite"/>
    </source>
</evidence>
<dbReference type="InterPro" id="IPR036047">
    <property type="entry name" value="F-box-like_dom_sf"/>
</dbReference>
<feature type="compositionally biased region" description="Basic and acidic residues" evidence="1">
    <location>
        <begin position="721"/>
        <end position="731"/>
    </location>
</feature>
<dbReference type="STRING" id="1157616.A0A1Z5TJB1"/>
<dbReference type="Pfam" id="PF13516">
    <property type="entry name" value="LRR_6"/>
    <property type="match status" value="3"/>
</dbReference>
<accession>A0A1Z5TJB1</accession>
<sequence length="792" mass="87380">MASNNSSDSIGDSHTPIGSPQSATIAPPPYNEQPQQRLKGRQRLMAGLQRMSSSQSLGRLSKTRSRGYSAGGKASASCISLHSTQSLNSPSLGQTLNSELATAYAIAPTSATNTPGMQIPMFEERARWRSVSNLDAKTSAGLPTDVRPTTRSGLTLGIAEVDEDYFSRPVTKDPKPSKPQRDFNFWRDLPSELKMQVLMYLQPKEIVRCSVVSKGWHKMCFDGQLWSNLDAADFYQDIPADCLARIITSAGPFVRDLNLRGCVQLRDQWHIAGLSDACRNVENISLEGCKVDKTTIHNFLCSNSKLVHINLSGLAGATNSAMKILAQNCPRLEHLNVSWCNNIDTKGLKMIVEGCTNIRDLRAGEIRGWDDVDVMQALFERNTLERLIMMNCDSLTDDSLKVLMEGQGSEIDYLTGRAIVPPRRFKHLDFTRCRGITDQGLKSMVGNVPYLEGLQLSKCGGVVDATLTELIPTTPSLTHLDLEELEDLTNEVLLCLSNAPCAERLRHLSISYCEHMGDTGMVPLVKSATNLQSLEMDNTRISDLVLTEAAAMMRTRNPRTVLQGKAGEGYAPFIGLKLVAYDCQNVTWTGVREVLFRNAEVFTTTHTTELPPLEKNSKPATPAASANASSESLHTQPQPPARTPTPPRIHITRTSSFPSEIIQLKCFYTYQPTAEEHTKRVLRGDFVAARRLERKWAEFMIAQEEAGAAGAGSRRRRRRAREAQMMHADEHQAEDDGTPAGRWVEWVGDGDAGLGAVGVRLCDLGLLLSLEQFSVFGMIYEFMGRIGWTCAA</sequence>
<proteinExistence type="predicted"/>
<feature type="domain" description="F-box" evidence="2">
    <location>
        <begin position="183"/>
        <end position="229"/>
    </location>
</feature>
<dbReference type="OrthoDB" id="550575at2759"/>
<dbReference type="Pfam" id="PF12937">
    <property type="entry name" value="F-box-like"/>
    <property type="match status" value="1"/>
</dbReference>
<feature type="compositionally biased region" description="Polar residues" evidence="1">
    <location>
        <begin position="1"/>
        <end position="24"/>
    </location>
</feature>
<feature type="compositionally biased region" description="Low complexity" evidence="1">
    <location>
        <begin position="618"/>
        <end position="636"/>
    </location>
</feature>
<feature type="region of interest" description="Disordered" evidence="1">
    <location>
        <begin position="607"/>
        <end position="651"/>
    </location>
</feature>
<dbReference type="SMART" id="SM00256">
    <property type="entry name" value="FBOX"/>
    <property type="match status" value="1"/>
</dbReference>
<dbReference type="AlphaFoldDB" id="A0A1Z5TJB1"/>
<gene>
    <name evidence="3" type="ORF">BTJ68_03413</name>
</gene>
<dbReference type="GO" id="GO:0031146">
    <property type="term" value="P:SCF-dependent proteasomal ubiquitin-dependent protein catabolic process"/>
    <property type="evidence" value="ECO:0007669"/>
    <property type="project" value="TreeGrafter"/>
</dbReference>
<evidence type="ECO:0000259" key="2">
    <source>
        <dbReference type="PROSITE" id="PS50181"/>
    </source>
</evidence>
<dbReference type="InterPro" id="IPR001611">
    <property type="entry name" value="Leu-rich_rpt"/>
</dbReference>
<dbReference type="SUPFAM" id="SSF52047">
    <property type="entry name" value="RNI-like"/>
    <property type="match status" value="1"/>
</dbReference>
<organism evidence="3 4">
    <name type="scientific">Hortaea werneckii EXF-2000</name>
    <dbReference type="NCBI Taxonomy" id="1157616"/>
    <lineage>
        <taxon>Eukaryota</taxon>
        <taxon>Fungi</taxon>
        <taxon>Dikarya</taxon>
        <taxon>Ascomycota</taxon>
        <taxon>Pezizomycotina</taxon>
        <taxon>Dothideomycetes</taxon>
        <taxon>Dothideomycetidae</taxon>
        <taxon>Mycosphaerellales</taxon>
        <taxon>Teratosphaeriaceae</taxon>
        <taxon>Hortaea</taxon>
    </lineage>
</organism>
<dbReference type="Proteomes" id="UP000194280">
    <property type="component" value="Unassembled WGS sequence"/>
</dbReference>
<feature type="region of interest" description="Disordered" evidence="1">
    <location>
        <begin position="707"/>
        <end position="740"/>
    </location>
</feature>
<protein>
    <recommendedName>
        <fullName evidence="2">F-box domain-containing protein</fullName>
    </recommendedName>
</protein>
<dbReference type="Gene3D" id="3.80.10.10">
    <property type="entry name" value="Ribonuclease Inhibitor"/>
    <property type="match status" value="1"/>
</dbReference>
<feature type="region of interest" description="Disordered" evidence="1">
    <location>
        <begin position="1"/>
        <end position="73"/>
    </location>
</feature>
<dbReference type="SMART" id="SM00367">
    <property type="entry name" value="LRR_CC"/>
    <property type="match status" value="7"/>
</dbReference>
<dbReference type="Gene3D" id="1.20.1280.50">
    <property type="match status" value="1"/>
</dbReference>
<evidence type="ECO:0000313" key="3">
    <source>
        <dbReference type="EMBL" id="OTA36106.1"/>
    </source>
</evidence>
<dbReference type="GO" id="GO:0019005">
    <property type="term" value="C:SCF ubiquitin ligase complex"/>
    <property type="evidence" value="ECO:0007669"/>
    <property type="project" value="TreeGrafter"/>
</dbReference>
<dbReference type="InterPro" id="IPR006553">
    <property type="entry name" value="Leu-rich_rpt_Cys-con_subtyp"/>
</dbReference>
<dbReference type="VEuPathDB" id="FungiDB:BTJ68_03413"/>
<keyword evidence="4" id="KW-1185">Reference proteome</keyword>
<dbReference type="PROSITE" id="PS50181">
    <property type="entry name" value="FBOX"/>
    <property type="match status" value="1"/>
</dbReference>
<dbReference type="SUPFAM" id="SSF81383">
    <property type="entry name" value="F-box domain"/>
    <property type="match status" value="1"/>
</dbReference>
<dbReference type="PANTHER" id="PTHR13318">
    <property type="entry name" value="PARTNER OF PAIRED, ISOFORM B-RELATED"/>
    <property type="match status" value="1"/>
</dbReference>
<name>A0A1Z5TJB1_HORWE</name>
<dbReference type="InterPro" id="IPR032675">
    <property type="entry name" value="LRR_dom_sf"/>
</dbReference>
<dbReference type="InterPro" id="IPR001810">
    <property type="entry name" value="F-box_dom"/>
</dbReference>
<feature type="compositionally biased region" description="Pro residues" evidence="1">
    <location>
        <begin position="637"/>
        <end position="647"/>
    </location>
</feature>
<evidence type="ECO:0000313" key="4">
    <source>
        <dbReference type="Proteomes" id="UP000194280"/>
    </source>
</evidence>
<reference evidence="3 4" key="1">
    <citation type="submission" date="2017-01" db="EMBL/GenBank/DDBJ databases">
        <title>The recent genome duplication of the halophilic yeast Hortaea werneckii: insights from long-read sequencing.</title>
        <authorList>
            <person name="Sinha S."/>
            <person name="Flibotte S."/>
            <person name="Neira M."/>
            <person name="Lenassi M."/>
            <person name="Gostincar C."/>
            <person name="Stajich J.E."/>
            <person name="Nislow C.E."/>
        </authorList>
    </citation>
    <scope>NUCLEOTIDE SEQUENCE [LARGE SCALE GENOMIC DNA]</scope>
    <source>
        <strain evidence="3 4">EXF-2000</strain>
    </source>
</reference>
<dbReference type="EMBL" id="MUNK01000035">
    <property type="protein sequence ID" value="OTA36106.1"/>
    <property type="molecule type" value="Genomic_DNA"/>
</dbReference>